<evidence type="ECO:0000313" key="1">
    <source>
        <dbReference type="EMBL" id="GAV63028.1"/>
    </source>
</evidence>
<feature type="non-terminal residue" evidence="1">
    <location>
        <position position="1"/>
    </location>
</feature>
<reference evidence="2" key="1">
    <citation type="submission" date="2016-04" db="EMBL/GenBank/DDBJ databases">
        <title>Cephalotus genome sequencing.</title>
        <authorList>
            <person name="Fukushima K."/>
            <person name="Hasebe M."/>
            <person name="Fang X."/>
        </authorList>
    </citation>
    <scope>NUCLEOTIDE SEQUENCE [LARGE SCALE GENOMIC DNA]</scope>
    <source>
        <strain evidence="2">cv. St1</strain>
    </source>
</reference>
<dbReference type="EMBL" id="BDDD01000289">
    <property type="protein sequence ID" value="GAV63028.1"/>
    <property type="molecule type" value="Genomic_DNA"/>
</dbReference>
<name>A0A1Q3B4V4_CEPFO</name>
<dbReference type="InParanoid" id="A0A1Q3B4V4"/>
<organism evidence="1 2">
    <name type="scientific">Cephalotus follicularis</name>
    <name type="common">Albany pitcher plant</name>
    <dbReference type="NCBI Taxonomy" id="3775"/>
    <lineage>
        <taxon>Eukaryota</taxon>
        <taxon>Viridiplantae</taxon>
        <taxon>Streptophyta</taxon>
        <taxon>Embryophyta</taxon>
        <taxon>Tracheophyta</taxon>
        <taxon>Spermatophyta</taxon>
        <taxon>Magnoliopsida</taxon>
        <taxon>eudicotyledons</taxon>
        <taxon>Gunneridae</taxon>
        <taxon>Pentapetalae</taxon>
        <taxon>rosids</taxon>
        <taxon>fabids</taxon>
        <taxon>Oxalidales</taxon>
        <taxon>Cephalotaceae</taxon>
        <taxon>Cephalotus</taxon>
    </lineage>
</organism>
<protein>
    <submittedName>
        <fullName evidence="1">Uncharacterized protein</fullName>
    </submittedName>
</protein>
<proteinExistence type="predicted"/>
<keyword evidence="2" id="KW-1185">Reference proteome</keyword>
<dbReference type="AlphaFoldDB" id="A0A1Q3B4V4"/>
<sequence length="123" mass="13996">LGYLSYRRGNTYVLEMYSSHRFSRQHDFVQKVLGKPNSPYSLVNASFLHGAWLSLTQVSTEAEFFIPGLCSSVDRLVDNSYLHCLKNEVLPTLNSIPCDLLVDSKRNNYLQCLAKLPNRPSNL</sequence>
<gene>
    <name evidence="1" type="ORF">CFOL_v3_06550</name>
</gene>
<evidence type="ECO:0000313" key="2">
    <source>
        <dbReference type="Proteomes" id="UP000187406"/>
    </source>
</evidence>
<accession>A0A1Q3B4V4</accession>
<comment type="caution">
    <text evidence="1">The sequence shown here is derived from an EMBL/GenBank/DDBJ whole genome shotgun (WGS) entry which is preliminary data.</text>
</comment>
<dbReference type="Proteomes" id="UP000187406">
    <property type="component" value="Unassembled WGS sequence"/>
</dbReference>